<dbReference type="Proteomes" id="UP000007266">
    <property type="component" value="Linkage group 7"/>
</dbReference>
<gene>
    <name evidence="1" type="primary">AUGUSTUS-3.0.2_34758</name>
    <name evidence="1" type="ORF">TcasGA2_TC034758</name>
</gene>
<evidence type="ECO:0000313" key="1">
    <source>
        <dbReference type="EMBL" id="KYB26813.1"/>
    </source>
</evidence>
<reference evidence="1 2" key="1">
    <citation type="journal article" date="2008" name="Nature">
        <title>The genome of the model beetle and pest Tribolium castaneum.</title>
        <authorList>
            <consortium name="Tribolium Genome Sequencing Consortium"/>
            <person name="Richards S."/>
            <person name="Gibbs R.A."/>
            <person name="Weinstock G.M."/>
            <person name="Brown S.J."/>
            <person name="Denell R."/>
            <person name="Beeman R.W."/>
            <person name="Gibbs R."/>
            <person name="Beeman R.W."/>
            <person name="Brown S.J."/>
            <person name="Bucher G."/>
            <person name="Friedrich M."/>
            <person name="Grimmelikhuijzen C.J."/>
            <person name="Klingler M."/>
            <person name="Lorenzen M."/>
            <person name="Richards S."/>
            <person name="Roth S."/>
            <person name="Schroder R."/>
            <person name="Tautz D."/>
            <person name="Zdobnov E.M."/>
            <person name="Muzny D."/>
            <person name="Gibbs R.A."/>
            <person name="Weinstock G.M."/>
            <person name="Attaway T."/>
            <person name="Bell S."/>
            <person name="Buhay C.J."/>
            <person name="Chandrabose M.N."/>
            <person name="Chavez D."/>
            <person name="Clerk-Blankenburg K.P."/>
            <person name="Cree A."/>
            <person name="Dao M."/>
            <person name="Davis C."/>
            <person name="Chacko J."/>
            <person name="Dinh H."/>
            <person name="Dugan-Rocha S."/>
            <person name="Fowler G."/>
            <person name="Garner T.T."/>
            <person name="Garnes J."/>
            <person name="Gnirke A."/>
            <person name="Hawes A."/>
            <person name="Hernandez J."/>
            <person name="Hines S."/>
            <person name="Holder M."/>
            <person name="Hume J."/>
            <person name="Jhangiani S.N."/>
            <person name="Joshi V."/>
            <person name="Khan Z.M."/>
            <person name="Jackson L."/>
            <person name="Kovar C."/>
            <person name="Kowis A."/>
            <person name="Lee S."/>
            <person name="Lewis L.R."/>
            <person name="Margolis J."/>
            <person name="Morgan M."/>
            <person name="Nazareth L.V."/>
            <person name="Nguyen N."/>
            <person name="Okwuonu G."/>
            <person name="Parker D."/>
            <person name="Richards S."/>
            <person name="Ruiz S.J."/>
            <person name="Santibanez J."/>
            <person name="Savard J."/>
            <person name="Scherer S.E."/>
            <person name="Schneider B."/>
            <person name="Sodergren E."/>
            <person name="Tautz D."/>
            <person name="Vattahil S."/>
            <person name="Villasana D."/>
            <person name="White C.S."/>
            <person name="Wright R."/>
            <person name="Park Y."/>
            <person name="Beeman R.W."/>
            <person name="Lord J."/>
            <person name="Oppert B."/>
            <person name="Lorenzen M."/>
            <person name="Brown S."/>
            <person name="Wang L."/>
            <person name="Savard J."/>
            <person name="Tautz D."/>
            <person name="Richards S."/>
            <person name="Weinstock G."/>
            <person name="Gibbs R.A."/>
            <person name="Liu Y."/>
            <person name="Worley K."/>
            <person name="Weinstock G."/>
            <person name="Elsik C.G."/>
            <person name="Reese J.T."/>
            <person name="Elhaik E."/>
            <person name="Landan G."/>
            <person name="Graur D."/>
            <person name="Arensburger P."/>
            <person name="Atkinson P."/>
            <person name="Beeman R.W."/>
            <person name="Beidler J."/>
            <person name="Brown S.J."/>
            <person name="Demuth J.P."/>
            <person name="Drury D.W."/>
            <person name="Du Y.Z."/>
            <person name="Fujiwara H."/>
            <person name="Lorenzen M."/>
            <person name="Maselli V."/>
            <person name="Osanai M."/>
            <person name="Park Y."/>
            <person name="Robertson H.M."/>
            <person name="Tu Z."/>
            <person name="Wang J.J."/>
            <person name="Wang S."/>
            <person name="Richards S."/>
            <person name="Song H."/>
            <person name="Zhang L."/>
            <person name="Sodergren E."/>
            <person name="Werner D."/>
            <person name="Stanke M."/>
            <person name="Morgenstern B."/>
            <person name="Solovyev V."/>
            <person name="Kosarev P."/>
            <person name="Brown G."/>
            <person name="Chen H.C."/>
            <person name="Ermolaeva O."/>
            <person name="Hlavina W."/>
            <person name="Kapustin Y."/>
            <person name="Kiryutin B."/>
            <person name="Kitts P."/>
            <person name="Maglott D."/>
            <person name="Pruitt K."/>
            <person name="Sapojnikov V."/>
            <person name="Souvorov A."/>
            <person name="Mackey A.J."/>
            <person name="Waterhouse R.M."/>
            <person name="Wyder S."/>
            <person name="Zdobnov E.M."/>
            <person name="Zdobnov E.M."/>
            <person name="Wyder S."/>
            <person name="Kriventseva E.V."/>
            <person name="Kadowaki T."/>
            <person name="Bork P."/>
            <person name="Aranda M."/>
            <person name="Bao R."/>
            <person name="Beermann A."/>
            <person name="Berns N."/>
            <person name="Bolognesi R."/>
            <person name="Bonneton F."/>
            <person name="Bopp D."/>
            <person name="Brown S.J."/>
            <person name="Bucher G."/>
            <person name="Butts T."/>
            <person name="Chaumot A."/>
            <person name="Denell R.E."/>
            <person name="Ferrier D.E."/>
            <person name="Friedrich M."/>
            <person name="Gordon C.M."/>
            <person name="Jindra M."/>
            <person name="Klingler M."/>
            <person name="Lan Q."/>
            <person name="Lattorff H.M."/>
            <person name="Laudet V."/>
            <person name="von Levetsow C."/>
            <person name="Liu Z."/>
            <person name="Lutz R."/>
            <person name="Lynch J.A."/>
            <person name="da Fonseca R.N."/>
            <person name="Posnien N."/>
            <person name="Reuter R."/>
            <person name="Roth S."/>
            <person name="Savard J."/>
            <person name="Schinko J.B."/>
            <person name="Schmitt C."/>
            <person name="Schoppmeier M."/>
            <person name="Schroder R."/>
            <person name="Shippy T.D."/>
            <person name="Simonnet F."/>
            <person name="Marques-Souza H."/>
            <person name="Tautz D."/>
            <person name="Tomoyasu Y."/>
            <person name="Trauner J."/>
            <person name="Van der Zee M."/>
            <person name="Vervoort M."/>
            <person name="Wittkopp N."/>
            <person name="Wimmer E.A."/>
            <person name="Yang X."/>
            <person name="Jones A.K."/>
            <person name="Sattelle D.B."/>
            <person name="Ebert P.R."/>
            <person name="Nelson D."/>
            <person name="Scott J.G."/>
            <person name="Beeman R.W."/>
            <person name="Muthukrishnan S."/>
            <person name="Kramer K.J."/>
            <person name="Arakane Y."/>
            <person name="Beeman R.W."/>
            <person name="Zhu Q."/>
            <person name="Hogenkamp D."/>
            <person name="Dixit R."/>
            <person name="Oppert B."/>
            <person name="Jiang H."/>
            <person name="Zou Z."/>
            <person name="Marshall J."/>
            <person name="Elpidina E."/>
            <person name="Vinokurov K."/>
            <person name="Oppert C."/>
            <person name="Zou Z."/>
            <person name="Evans J."/>
            <person name="Lu Z."/>
            <person name="Zhao P."/>
            <person name="Sumathipala N."/>
            <person name="Altincicek B."/>
            <person name="Vilcinskas A."/>
            <person name="Williams M."/>
            <person name="Hultmark D."/>
            <person name="Hetru C."/>
            <person name="Jiang H."/>
            <person name="Grimmelikhuijzen C.J."/>
            <person name="Hauser F."/>
            <person name="Cazzamali G."/>
            <person name="Williamson M."/>
            <person name="Park Y."/>
            <person name="Li B."/>
            <person name="Tanaka Y."/>
            <person name="Predel R."/>
            <person name="Neupert S."/>
            <person name="Schachtner J."/>
            <person name="Verleyen P."/>
            <person name="Raible F."/>
            <person name="Bork P."/>
            <person name="Friedrich M."/>
            <person name="Walden K.K."/>
            <person name="Robertson H.M."/>
            <person name="Angeli S."/>
            <person name="Foret S."/>
            <person name="Bucher G."/>
            <person name="Schuetz S."/>
            <person name="Maleszka R."/>
            <person name="Wimmer E.A."/>
            <person name="Beeman R.W."/>
            <person name="Lorenzen M."/>
            <person name="Tomoyasu Y."/>
            <person name="Miller S.C."/>
            <person name="Grossmann D."/>
            <person name="Bucher G."/>
        </authorList>
    </citation>
    <scope>NUCLEOTIDE SEQUENCE [LARGE SCALE GENOMIC DNA]</scope>
    <source>
        <strain evidence="1 2">Georgia GA2</strain>
    </source>
</reference>
<evidence type="ECO:0000313" key="2">
    <source>
        <dbReference type="Proteomes" id="UP000007266"/>
    </source>
</evidence>
<proteinExistence type="predicted"/>
<reference evidence="1 2" key="2">
    <citation type="journal article" date="2010" name="Nucleic Acids Res.">
        <title>BeetleBase in 2010: revisions to provide comprehensive genomic information for Tribolium castaneum.</title>
        <authorList>
            <person name="Kim H.S."/>
            <person name="Murphy T."/>
            <person name="Xia J."/>
            <person name="Caragea D."/>
            <person name="Park Y."/>
            <person name="Beeman R.W."/>
            <person name="Lorenzen M.D."/>
            <person name="Butcher S."/>
            <person name="Manak J.R."/>
            <person name="Brown S.J."/>
        </authorList>
    </citation>
    <scope>GENOME REANNOTATION</scope>
    <source>
        <strain evidence="1 2">Georgia GA2</strain>
    </source>
</reference>
<protein>
    <submittedName>
        <fullName evidence="1">Uncharacterized protein</fullName>
    </submittedName>
</protein>
<name>A0A139WFS1_TRICA</name>
<organism evidence="1 2">
    <name type="scientific">Tribolium castaneum</name>
    <name type="common">Red flour beetle</name>
    <dbReference type="NCBI Taxonomy" id="7070"/>
    <lineage>
        <taxon>Eukaryota</taxon>
        <taxon>Metazoa</taxon>
        <taxon>Ecdysozoa</taxon>
        <taxon>Arthropoda</taxon>
        <taxon>Hexapoda</taxon>
        <taxon>Insecta</taxon>
        <taxon>Pterygota</taxon>
        <taxon>Neoptera</taxon>
        <taxon>Endopterygota</taxon>
        <taxon>Coleoptera</taxon>
        <taxon>Polyphaga</taxon>
        <taxon>Cucujiformia</taxon>
        <taxon>Tenebrionidae</taxon>
        <taxon>Tenebrionidae incertae sedis</taxon>
        <taxon>Tribolium</taxon>
    </lineage>
</organism>
<dbReference type="InParanoid" id="A0A139WFS1"/>
<accession>A0A139WFS1</accession>
<sequence length="41" mass="5035">MEIKVEIRWLKIKLKRDMNLNLLVVEKNVKTGKLWQTKLKR</sequence>
<keyword evidence="2" id="KW-1185">Reference proteome</keyword>
<dbReference type="AlphaFoldDB" id="A0A139WFS1"/>
<dbReference type="EMBL" id="KQ971351">
    <property type="protein sequence ID" value="KYB26813.1"/>
    <property type="molecule type" value="Genomic_DNA"/>
</dbReference>